<evidence type="ECO:0000256" key="1">
    <source>
        <dbReference type="ARBA" id="ARBA00010552"/>
    </source>
</evidence>
<keyword evidence="3" id="KW-1185">Reference proteome</keyword>
<keyword evidence="2" id="KW-0378">Hydrolase</keyword>
<dbReference type="CDD" id="cd00448">
    <property type="entry name" value="YjgF_YER057c_UK114_family"/>
    <property type="match status" value="1"/>
</dbReference>
<dbReference type="EMBL" id="JAJISC010000001">
    <property type="protein sequence ID" value="MCS2607870.1"/>
    <property type="molecule type" value="Genomic_DNA"/>
</dbReference>
<proteinExistence type="inferred from homology"/>
<dbReference type="InterPro" id="IPR006175">
    <property type="entry name" value="YjgF/YER057c/UK114"/>
</dbReference>
<dbReference type="InterPro" id="IPR035959">
    <property type="entry name" value="RutC-like_sf"/>
</dbReference>
<evidence type="ECO:0000313" key="2">
    <source>
        <dbReference type="EMBL" id="MCS2607870.1"/>
    </source>
</evidence>
<dbReference type="InterPro" id="IPR006056">
    <property type="entry name" value="RidA"/>
</dbReference>
<comment type="similarity">
    <text evidence="1">Belongs to the RutC family.</text>
</comment>
<comment type="caution">
    <text evidence="2">The sequence shown here is derived from an EMBL/GenBank/DDBJ whole genome shotgun (WGS) entry which is preliminary data.</text>
</comment>
<dbReference type="PANTHER" id="PTHR11803">
    <property type="entry name" value="2-IMINOBUTANOATE/2-IMINOPROPANOATE DEAMINASE RIDA"/>
    <property type="match status" value="1"/>
</dbReference>
<dbReference type="GO" id="GO:0016787">
    <property type="term" value="F:hydrolase activity"/>
    <property type="evidence" value="ECO:0007669"/>
    <property type="project" value="UniProtKB-KW"/>
</dbReference>
<organism evidence="2 3">
    <name type="scientific">Halomonas dongshanensis</name>
    <dbReference type="NCBI Taxonomy" id="2890835"/>
    <lineage>
        <taxon>Bacteria</taxon>
        <taxon>Pseudomonadati</taxon>
        <taxon>Pseudomonadota</taxon>
        <taxon>Gammaproteobacteria</taxon>
        <taxon>Oceanospirillales</taxon>
        <taxon>Halomonadaceae</taxon>
        <taxon>Halomonas</taxon>
    </lineage>
</organism>
<evidence type="ECO:0000313" key="3">
    <source>
        <dbReference type="Proteomes" id="UP001165542"/>
    </source>
</evidence>
<dbReference type="NCBIfam" id="TIGR00004">
    <property type="entry name" value="Rid family detoxifying hydrolase"/>
    <property type="match status" value="1"/>
</dbReference>
<name>A0ABT2E8I4_9GAMM</name>
<sequence>MSNKAVINTDKAPAAIGPYSQAIKAGNTVYLSGQIPLDPATMEIVSDDFEAQARQVFSNLKAVCEEAAGSLGDIVKLNLYLVDLDNFAIVNRVMEEFFAAPFPARAAVGVKALPKGSQVEAEAVMVIGD</sequence>
<dbReference type="Gene3D" id="3.30.1330.40">
    <property type="entry name" value="RutC-like"/>
    <property type="match status" value="1"/>
</dbReference>
<reference evidence="2" key="1">
    <citation type="submission" date="2021-11" db="EMBL/GenBank/DDBJ databases">
        <title>Halomonas sp., isolated from a coastal aquaculture zone in Dongshan Bay.</title>
        <authorList>
            <person name="Lin W."/>
        </authorList>
    </citation>
    <scope>NUCLEOTIDE SEQUENCE</scope>
    <source>
        <strain evidence="2">Yzlin-01</strain>
    </source>
</reference>
<protein>
    <submittedName>
        <fullName evidence="2">Rid family detoxifying hydrolase</fullName>
    </submittedName>
</protein>
<dbReference type="RefSeq" id="WP_259034378.1">
    <property type="nucleotide sequence ID" value="NZ_JAJISC010000001.1"/>
</dbReference>
<dbReference type="Proteomes" id="UP001165542">
    <property type="component" value="Unassembled WGS sequence"/>
</dbReference>
<dbReference type="SUPFAM" id="SSF55298">
    <property type="entry name" value="YjgF-like"/>
    <property type="match status" value="1"/>
</dbReference>
<dbReference type="Pfam" id="PF01042">
    <property type="entry name" value="Ribonuc_L-PSP"/>
    <property type="match status" value="1"/>
</dbReference>
<gene>
    <name evidence="2" type="ORF">LLY24_00855</name>
</gene>
<dbReference type="PANTHER" id="PTHR11803:SF39">
    <property type="entry name" value="2-IMINOBUTANOATE_2-IMINOPROPANOATE DEAMINASE"/>
    <property type="match status" value="1"/>
</dbReference>
<accession>A0ABT2E8I4</accession>